<name>A0A6A6JKV9_WESOR</name>
<dbReference type="EMBL" id="ML986493">
    <property type="protein sequence ID" value="KAF2276326.1"/>
    <property type="molecule type" value="Genomic_DNA"/>
</dbReference>
<dbReference type="AlphaFoldDB" id="A0A6A6JKV9"/>
<gene>
    <name evidence="1" type="ORF">EI97DRAFT_35658</name>
</gene>
<evidence type="ECO:0000313" key="2">
    <source>
        <dbReference type="Proteomes" id="UP000800097"/>
    </source>
</evidence>
<reference evidence="1" key="1">
    <citation type="journal article" date="2020" name="Stud. Mycol.">
        <title>101 Dothideomycetes genomes: a test case for predicting lifestyles and emergence of pathogens.</title>
        <authorList>
            <person name="Haridas S."/>
            <person name="Albert R."/>
            <person name="Binder M."/>
            <person name="Bloem J."/>
            <person name="Labutti K."/>
            <person name="Salamov A."/>
            <person name="Andreopoulos B."/>
            <person name="Baker S."/>
            <person name="Barry K."/>
            <person name="Bills G."/>
            <person name="Bluhm B."/>
            <person name="Cannon C."/>
            <person name="Castanera R."/>
            <person name="Culley D."/>
            <person name="Daum C."/>
            <person name="Ezra D."/>
            <person name="Gonzalez J."/>
            <person name="Henrissat B."/>
            <person name="Kuo A."/>
            <person name="Liang C."/>
            <person name="Lipzen A."/>
            <person name="Lutzoni F."/>
            <person name="Magnuson J."/>
            <person name="Mondo S."/>
            <person name="Nolan M."/>
            <person name="Ohm R."/>
            <person name="Pangilinan J."/>
            <person name="Park H.-J."/>
            <person name="Ramirez L."/>
            <person name="Alfaro M."/>
            <person name="Sun H."/>
            <person name="Tritt A."/>
            <person name="Yoshinaga Y."/>
            <person name="Zwiers L.-H."/>
            <person name="Turgeon B."/>
            <person name="Goodwin S."/>
            <person name="Spatafora J."/>
            <person name="Crous P."/>
            <person name="Grigoriev I."/>
        </authorList>
    </citation>
    <scope>NUCLEOTIDE SEQUENCE</scope>
    <source>
        <strain evidence="1">CBS 379.55</strain>
    </source>
</reference>
<proteinExistence type="predicted"/>
<dbReference type="Proteomes" id="UP000800097">
    <property type="component" value="Unassembled WGS sequence"/>
</dbReference>
<dbReference type="OrthoDB" id="5296720at2759"/>
<sequence length="508" mass="58588">MSETGDDLAKGEATHGKREDCIVGNDGVSEVGPRRAPGLDRLPNELLVQIIKECLTELPPSFKKFTVEPSMDIAKGDSEHPTLKALSQVSRRLRALILPFLFQFVKLHLQSFSRLISCDKKLLLHLDKYHEHLNEHERRIWLALRGQWHDQSRPSVSANHSRLYVPVHDQDKYLTHKDAPPHALMPQLPTDFTDFAVFIKKHNLRRKVDGLILITELEVTGDHCRCTERSAYVGCSIRQFWLNIFEVLDPLRVVTAAPPITIASLIHSRQHGEQEWAFEMKMQYLELGMTHSSDDMLLRFPGHEAREMYKSNEGWDGYLLGHKGWTRLSFNEGASVPAYHTYEYHLKAAPKHVHQGIQYMPAYGIPASCLRVLQFIAVFPLADDFQLWLVSANKYTDVQNCALRRIEVQLAPGPEQNSEAIARRIGRCQPQTLWLEWEQCYRRHLMWFLEVHPFEDGAELEARDCWDPGMETEITEWMAHLTQRVGVGWNKVGKGIWRRDTSLDNLIL</sequence>
<evidence type="ECO:0008006" key="3">
    <source>
        <dbReference type="Google" id="ProtNLM"/>
    </source>
</evidence>
<organism evidence="1 2">
    <name type="scientific">Westerdykella ornata</name>
    <dbReference type="NCBI Taxonomy" id="318751"/>
    <lineage>
        <taxon>Eukaryota</taxon>
        <taxon>Fungi</taxon>
        <taxon>Dikarya</taxon>
        <taxon>Ascomycota</taxon>
        <taxon>Pezizomycotina</taxon>
        <taxon>Dothideomycetes</taxon>
        <taxon>Pleosporomycetidae</taxon>
        <taxon>Pleosporales</taxon>
        <taxon>Sporormiaceae</taxon>
        <taxon>Westerdykella</taxon>
    </lineage>
</organism>
<dbReference type="RefSeq" id="XP_033653865.1">
    <property type="nucleotide sequence ID" value="XM_033794904.1"/>
</dbReference>
<accession>A0A6A6JKV9</accession>
<keyword evidence="2" id="KW-1185">Reference proteome</keyword>
<dbReference type="GeneID" id="54548079"/>
<evidence type="ECO:0000313" key="1">
    <source>
        <dbReference type="EMBL" id="KAF2276326.1"/>
    </source>
</evidence>
<protein>
    <recommendedName>
        <fullName evidence="3">F-box domain-containing protein</fullName>
    </recommendedName>
</protein>